<dbReference type="GO" id="GO:0006629">
    <property type="term" value="P:lipid metabolic process"/>
    <property type="evidence" value="ECO:0007669"/>
    <property type="project" value="InterPro"/>
</dbReference>
<reference evidence="3" key="1">
    <citation type="submission" date="2023-03" db="EMBL/GenBank/DDBJ databases">
        <title>Genetic diversity of Bacillus cereus sensu lato isolates from Slovenia.</title>
        <authorList>
            <person name="Abdelli M."/>
        </authorList>
    </citation>
    <scope>NUCLEOTIDE SEQUENCE</scope>
    <source>
        <strain evidence="3">SIBC39</strain>
    </source>
</reference>
<evidence type="ECO:0000313" key="3">
    <source>
        <dbReference type="EMBL" id="MDG0955543.1"/>
    </source>
</evidence>
<dbReference type="InterPro" id="IPR029058">
    <property type="entry name" value="AB_hydrolase_fold"/>
</dbReference>
<dbReference type="InterPro" id="IPR002921">
    <property type="entry name" value="Fungal_lipase-type"/>
</dbReference>
<evidence type="ECO:0000313" key="4">
    <source>
        <dbReference type="Proteomes" id="UP001216801"/>
    </source>
</evidence>
<feature type="domain" description="Fungal lipase-type" evidence="2">
    <location>
        <begin position="101"/>
        <end position="171"/>
    </location>
</feature>
<sequence>MGSSVSDKSLSHLATSSYGDALTEVVEFGKQKEIWKPVEINGAVLHNSKNSFDATVYKNEETKQVVIAFRGSWEAPDFYDADVFDVMGNRFRKNQDSLEKMNNFDTSSLPLTEQFNFAMAKERKQKIVAESQFTNADDLTKEVKKYMKDPKNGLDGYQLTLTGHSLGGGLGEYAGVMNDVAVVSYEAPNVIDSLPKDKKEKALRGDYKDQITTIGNPNDTVFTGFRGNDNKNRGRIGHLFYTDKPDIKNDNRIHDASSYIPFLPFLTNSYNTVRFFMGFMGPSFHSMDNLSHDKYGYLNMPNMYDGETGEKIQGSPRADGVTIHLTVEEVKQITSDLRREIDDINQKIVQASNKIINVLQQSPASVDGNLINTLTYGIYGFQRGYMECIRSEADFIEQRAIEFETVDKQN</sequence>
<keyword evidence="1" id="KW-0175">Coiled coil</keyword>
<dbReference type="Pfam" id="PF01764">
    <property type="entry name" value="Lipase_3"/>
    <property type="match status" value="1"/>
</dbReference>
<feature type="coiled-coil region" evidence="1">
    <location>
        <begin position="327"/>
        <end position="361"/>
    </location>
</feature>
<evidence type="ECO:0000256" key="1">
    <source>
        <dbReference type="SAM" id="Coils"/>
    </source>
</evidence>
<dbReference type="SUPFAM" id="SSF53474">
    <property type="entry name" value="alpha/beta-Hydrolases"/>
    <property type="match status" value="1"/>
</dbReference>
<dbReference type="Gene3D" id="3.40.50.1820">
    <property type="entry name" value="alpha/beta hydrolase"/>
    <property type="match status" value="1"/>
</dbReference>
<accession>A0AAJ1K692</accession>
<protein>
    <recommendedName>
        <fullName evidence="2">Fungal lipase-type domain-containing protein</fullName>
    </recommendedName>
</protein>
<dbReference type="EMBL" id="JARPRR010000025">
    <property type="protein sequence ID" value="MDG0955543.1"/>
    <property type="molecule type" value="Genomic_DNA"/>
</dbReference>
<name>A0AAJ1K692_9BACI</name>
<dbReference type="AlphaFoldDB" id="A0AAJ1K692"/>
<gene>
    <name evidence="3" type="ORF">P6U19_23455</name>
</gene>
<proteinExistence type="predicted"/>
<dbReference type="Proteomes" id="UP001216801">
    <property type="component" value="Unassembled WGS sequence"/>
</dbReference>
<comment type="caution">
    <text evidence="3">The sequence shown here is derived from an EMBL/GenBank/DDBJ whole genome shotgun (WGS) entry which is preliminary data.</text>
</comment>
<organism evidence="3 4">
    <name type="scientific">Bacillus paranthracis</name>
    <dbReference type="NCBI Taxonomy" id="2026186"/>
    <lineage>
        <taxon>Bacteria</taxon>
        <taxon>Bacillati</taxon>
        <taxon>Bacillota</taxon>
        <taxon>Bacilli</taxon>
        <taxon>Bacillales</taxon>
        <taxon>Bacillaceae</taxon>
        <taxon>Bacillus</taxon>
        <taxon>Bacillus cereus group</taxon>
    </lineage>
</organism>
<evidence type="ECO:0000259" key="2">
    <source>
        <dbReference type="Pfam" id="PF01764"/>
    </source>
</evidence>